<name>A0ABR7Q3P3_9FLAO</name>
<proteinExistence type="predicted"/>
<organism evidence="2 3">
    <name type="scientific">Kordia aestuariivivens</name>
    <dbReference type="NCBI Taxonomy" id="2759037"/>
    <lineage>
        <taxon>Bacteria</taxon>
        <taxon>Pseudomonadati</taxon>
        <taxon>Bacteroidota</taxon>
        <taxon>Flavobacteriia</taxon>
        <taxon>Flavobacteriales</taxon>
        <taxon>Flavobacteriaceae</taxon>
        <taxon>Kordia</taxon>
    </lineage>
</organism>
<reference evidence="2 3" key="1">
    <citation type="submission" date="2020-07" db="EMBL/GenBank/DDBJ databases">
        <title>Description of Kordia aestuariivivens sp. nov., isolated from a tidal flat.</title>
        <authorList>
            <person name="Park S."/>
            <person name="Yoon J.-H."/>
        </authorList>
    </citation>
    <scope>NUCLEOTIDE SEQUENCE [LARGE SCALE GENOMIC DNA]</scope>
    <source>
        <strain evidence="2 3">YSTF-M3</strain>
    </source>
</reference>
<evidence type="ECO:0000313" key="3">
    <source>
        <dbReference type="Proteomes" id="UP000619238"/>
    </source>
</evidence>
<feature type="domain" description="NACHT" evidence="1">
    <location>
        <begin position="109"/>
        <end position="238"/>
    </location>
</feature>
<protein>
    <submittedName>
        <fullName evidence="2">NACHT domain-containing protein</fullName>
    </submittedName>
</protein>
<sequence length="635" mass="74767">MLDIIYEKLITTGIKLINQEIKRSDFSPKYSPKELQKAIFKHTTYIKNETKLISYRKTKKSKKISDVYIDIDISVKPRSESVYGASREKFIINEIIKHKEEELEFGQLTHIILMGGPGAGKTTTVGRICRRFLGEEHSFEFKLPILIKLRDIPQELTIYGKLVDILGLEFYSKDKTSIFKDKMLSRKIVNAYLNSLNAILVIDGLDEVEPKKLSFYNEEIKDLFNYLDNTLVILTSRSASLNYSFPNSEKYELCDLSDDQVVQFVNNWFSEEKHEAQNFLSSFKESQFYIHNLKIQPLTLAHICGMFEFTGKLYDKPRNLYKRLLKLLIEDWDANRQIKERSLYFERKQQNTQYSKFETDDKIKFLSHFAFDLSVKYATRSYTTEEFEESYLRIYENHNLPRNQCEKVVKEIEAHNGIIIKSSIDTFLFYHKVIQEILAAKHITGLKKVPINKISHSNISNELAIAVCIASDSTDWYIDFIFNELGKMNLTTTFVSEFLTRLIDEQPIFKRTKVIPLSFIYIYDLLLSKGVIKMYDRTEHEVFRDLNTQEFNKKFNEIIRKAKTNNTIYNCFLNFDRFFQANYISGGRLCKVSIKADAYEAFILNEQEDYINFDDIEAMFPLLITRDLYKEYFEK</sequence>
<comment type="caution">
    <text evidence="2">The sequence shown here is derived from an EMBL/GenBank/DDBJ whole genome shotgun (WGS) entry which is preliminary data.</text>
</comment>
<keyword evidence="3" id="KW-1185">Reference proteome</keyword>
<accession>A0ABR7Q3P3</accession>
<dbReference type="Proteomes" id="UP000619238">
    <property type="component" value="Unassembled WGS sequence"/>
</dbReference>
<dbReference type="Gene3D" id="3.40.50.300">
    <property type="entry name" value="P-loop containing nucleotide triphosphate hydrolases"/>
    <property type="match status" value="1"/>
</dbReference>
<dbReference type="EMBL" id="JACGWS010000001">
    <property type="protein sequence ID" value="MBC8753176.1"/>
    <property type="molecule type" value="Genomic_DNA"/>
</dbReference>
<dbReference type="Pfam" id="PF05729">
    <property type="entry name" value="NACHT"/>
    <property type="match status" value="1"/>
</dbReference>
<dbReference type="RefSeq" id="WP_187560221.1">
    <property type="nucleotide sequence ID" value="NZ_JACGWS010000001.1"/>
</dbReference>
<dbReference type="InterPro" id="IPR027417">
    <property type="entry name" value="P-loop_NTPase"/>
</dbReference>
<dbReference type="PROSITE" id="PS50837">
    <property type="entry name" value="NACHT"/>
    <property type="match status" value="1"/>
</dbReference>
<dbReference type="PANTHER" id="PTHR46844:SF1">
    <property type="entry name" value="SLR5058 PROTEIN"/>
    <property type="match status" value="1"/>
</dbReference>
<gene>
    <name evidence="2" type="ORF">H2O64_00745</name>
</gene>
<dbReference type="InterPro" id="IPR007111">
    <property type="entry name" value="NACHT_NTPase"/>
</dbReference>
<evidence type="ECO:0000259" key="1">
    <source>
        <dbReference type="PROSITE" id="PS50837"/>
    </source>
</evidence>
<evidence type="ECO:0000313" key="2">
    <source>
        <dbReference type="EMBL" id="MBC8753176.1"/>
    </source>
</evidence>
<dbReference type="SUPFAM" id="SSF52540">
    <property type="entry name" value="P-loop containing nucleoside triphosphate hydrolases"/>
    <property type="match status" value="1"/>
</dbReference>
<dbReference type="PANTHER" id="PTHR46844">
    <property type="entry name" value="SLR5058 PROTEIN"/>
    <property type="match status" value="1"/>
</dbReference>